<evidence type="ECO:0000313" key="1">
    <source>
        <dbReference type="EMBL" id="TFK07024.1"/>
    </source>
</evidence>
<dbReference type="InterPro" id="IPR050310">
    <property type="entry name" value="VPS10-sortilin"/>
</dbReference>
<dbReference type="OrthoDB" id="443634at2759"/>
<proteinExistence type="predicted"/>
<reference evidence="1 2" key="2">
    <citation type="submission" date="2019-04" db="EMBL/GenBank/DDBJ databases">
        <title>The genome sequence of big-headed turtle.</title>
        <authorList>
            <person name="Gong S."/>
        </authorList>
    </citation>
    <scope>NUCLEOTIDE SEQUENCE [LARGE SCALE GENOMIC DNA]</scope>
    <source>
        <strain evidence="1">DO16091913</strain>
        <tissue evidence="1">Muscle</tissue>
    </source>
</reference>
<comment type="caution">
    <text evidence="1">The sequence shown here is derived from an EMBL/GenBank/DDBJ whole genome shotgun (WGS) entry which is preliminary data.</text>
</comment>
<dbReference type="GO" id="GO:0016020">
    <property type="term" value="C:membrane"/>
    <property type="evidence" value="ECO:0007669"/>
    <property type="project" value="TreeGrafter"/>
</dbReference>
<dbReference type="GO" id="GO:0006892">
    <property type="term" value="P:post-Golgi vesicle-mediated transport"/>
    <property type="evidence" value="ECO:0007669"/>
    <property type="project" value="TreeGrafter"/>
</dbReference>
<accession>A0A4D9ELU4</accession>
<dbReference type="EMBL" id="QXTE01000090">
    <property type="protein sequence ID" value="TFK07024.1"/>
    <property type="molecule type" value="Genomic_DNA"/>
</dbReference>
<dbReference type="Proteomes" id="UP000297703">
    <property type="component" value="Unassembled WGS sequence"/>
</dbReference>
<sequence length="71" mass="8320">MLLTDPEIESSLLISSDEGATYQKYRLNFYIQSLLFHPKQEDWILAYSLDQKVRKDFVSFTNDVSFSLPRA</sequence>
<dbReference type="PANTHER" id="PTHR12106:SF8">
    <property type="entry name" value="VPS10 DOMAIN-CONTAINING RECEPTOR SORCS1"/>
    <property type="match status" value="1"/>
</dbReference>
<organism evidence="1 2">
    <name type="scientific">Platysternon megacephalum</name>
    <name type="common">big-headed turtle</name>
    <dbReference type="NCBI Taxonomy" id="55544"/>
    <lineage>
        <taxon>Eukaryota</taxon>
        <taxon>Metazoa</taxon>
        <taxon>Chordata</taxon>
        <taxon>Craniata</taxon>
        <taxon>Vertebrata</taxon>
        <taxon>Euteleostomi</taxon>
        <taxon>Archelosauria</taxon>
        <taxon>Testudinata</taxon>
        <taxon>Testudines</taxon>
        <taxon>Cryptodira</taxon>
        <taxon>Durocryptodira</taxon>
        <taxon>Testudinoidea</taxon>
        <taxon>Platysternidae</taxon>
        <taxon>Platysternon</taxon>
    </lineage>
</organism>
<dbReference type="SUPFAM" id="SSF110296">
    <property type="entry name" value="Oligoxyloglucan reducing end-specific cellobiohydrolase"/>
    <property type="match status" value="1"/>
</dbReference>
<name>A0A4D9ELU4_9SAUR</name>
<protein>
    <submittedName>
        <fullName evidence="1">Cone cGMP-specific 3',5'-cyclic phosphodiesterase subunit alpha</fullName>
    </submittedName>
</protein>
<reference evidence="1 2" key="1">
    <citation type="submission" date="2019-04" db="EMBL/GenBank/DDBJ databases">
        <title>Draft genome of the big-headed turtle Platysternon megacephalum.</title>
        <authorList>
            <person name="Gong S."/>
        </authorList>
    </citation>
    <scope>NUCLEOTIDE SEQUENCE [LARGE SCALE GENOMIC DNA]</scope>
    <source>
        <strain evidence="1">DO16091913</strain>
        <tissue evidence="1">Muscle</tissue>
    </source>
</reference>
<dbReference type="STRING" id="55544.A0A4D9ELU4"/>
<gene>
    <name evidence="1" type="ORF">DR999_PMT10192</name>
</gene>
<keyword evidence="2" id="KW-1185">Reference proteome</keyword>
<dbReference type="AlphaFoldDB" id="A0A4D9ELU4"/>
<dbReference type="PANTHER" id="PTHR12106">
    <property type="entry name" value="SORTILIN RELATED"/>
    <property type="match status" value="1"/>
</dbReference>
<evidence type="ECO:0000313" key="2">
    <source>
        <dbReference type="Proteomes" id="UP000297703"/>
    </source>
</evidence>
<dbReference type="GO" id="GO:0005794">
    <property type="term" value="C:Golgi apparatus"/>
    <property type="evidence" value="ECO:0007669"/>
    <property type="project" value="TreeGrafter"/>
</dbReference>